<feature type="domain" description="Chromosomal replication initiator DnaA C-terminal" evidence="13">
    <location>
        <begin position="382"/>
        <end position="451"/>
    </location>
</feature>
<dbReference type="Pfam" id="PF08299">
    <property type="entry name" value="Bac_DnaA_C"/>
    <property type="match status" value="1"/>
</dbReference>
<comment type="subunit">
    <text evidence="8">Oligomerizes as a right-handed, spiral filament on DNA at oriC.</text>
</comment>
<comment type="function">
    <text evidence="8 10">Plays an essential role in the initiation and regulation of chromosomal replication. ATP-DnaA binds to the origin of replication (oriC) to initiate formation of the DNA replication initiation complex once per cell cycle. Binds the DnaA box (a 9 base pair repeat at the origin) and separates the double-stranded (ds)DNA. Forms a right-handed helical filament on oriC DNA; dsDNA binds to the exterior of the filament while single-stranded (ss)DNA is stabiized in the filament's interior. The ATP-DnaA-oriC complex binds and stabilizes one strand of the AT-rich DNA unwinding element (DUE), permitting loading of DNA polymerase. After initiation quickly degrades to an ADP-DnaA complex that is not apt for DNA replication. Binds acidic phospholipids.</text>
</comment>
<feature type="binding site" evidence="8">
    <location>
        <position position="184"/>
    </location>
    <ligand>
        <name>ATP</name>
        <dbReference type="ChEBI" id="CHEBI:30616"/>
    </ligand>
</feature>
<evidence type="ECO:0000256" key="9">
    <source>
        <dbReference type="NCBIfam" id="TIGR00362"/>
    </source>
</evidence>
<dbReference type="InterPro" id="IPR018312">
    <property type="entry name" value="Chromosome_initiator_DnaA_CS"/>
</dbReference>
<comment type="domain">
    <text evidence="8">Domain I is involved in oligomerization and binding regulators, domain II is flexibile and of varying length in different bacteria, domain III forms the AAA+ region, while domain IV binds dsDNA.</text>
</comment>
<keyword evidence="2 8" id="KW-0963">Cytoplasm</keyword>
<dbReference type="SMART" id="SM00382">
    <property type="entry name" value="AAA"/>
    <property type="match status" value="1"/>
</dbReference>
<evidence type="ECO:0000256" key="1">
    <source>
        <dbReference type="ARBA" id="ARBA00006583"/>
    </source>
</evidence>
<dbReference type="Proteomes" id="UP000317716">
    <property type="component" value="Unassembled WGS sequence"/>
</dbReference>
<dbReference type="InterPro" id="IPR001957">
    <property type="entry name" value="Chromosome_initiator_DnaA"/>
</dbReference>
<dbReference type="InterPro" id="IPR038454">
    <property type="entry name" value="DnaA_N_sf"/>
</dbReference>
<evidence type="ECO:0000256" key="11">
    <source>
        <dbReference type="RuleBase" id="RU004227"/>
    </source>
</evidence>
<dbReference type="InterPro" id="IPR003593">
    <property type="entry name" value="AAA+_ATPase"/>
</dbReference>
<evidence type="ECO:0000256" key="5">
    <source>
        <dbReference type="ARBA" id="ARBA00022840"/>
    </source>
</evidence>
<evidence type="ECO:0000313" key="15">
    <source>
        <dbReference type="Proteomes" id="UP000317716"/>
    </source>
</evidence>
<dbReference type="PANTHER" id="PTHR30050:SF2">
    <property type="entry name" value="CHROMOSOMAL REPLICATION INITIATOR PROTEIN DNAA"/>
    <property type="match status" value="1"/>
</dbReference>
<keyword evidence="5 8" id="KW-0067">ATP-binding</keyword>
<dbReference type="InterPro" id="IPR010921">
    <property type="entry name" value="Trp_repressor/repl_initiator"/>
</dbReference>
<feature type="binding site" evidence="8">
    <location>
        <position position="183"/>
    </location>
    <ligand>
        <name>ATP</name>
        <dbReference type="ChEBI" id="CHEBI:30616"/>
    </ligand>
</feature>
<comment type="caution">
    <text evidence="14">The sequence shown here is derived from an EMBL/GenBank/DDBJ whole genome shotgun (WGS) entry which is preliminary data.</text>
</comment>
<evidence type="ECO:0000256" key="3">
    <source>
        <dbReference type="ARBA" id="ARBA00022705"/>
    </source>
</evidence>
<dbReference type="Pfam" id="PF00308">
    <property type="entry name" value="Bac_DnaA"/>
    <property type="match status" value="1"/>
</dbReference>
<dbReference type="InterPro" id="IPR013159">
    <property type="entry name" value="DnaA_C"/>
</dbReference>
<feature type="region of interest" description="Domain I, interacts with DnaA modulators" evidence="8">
    <location>
        <begin position="1"/>
        <end position="115"/>
    </location>
</feature>
<feature type="region of interest" description="Domain IV, binds dsDNA" evidence="8">
    <location>
        <begin position="355"/>
        <end position="475"/>
    </location>
</feature>
<keyword evidence="6 8" id="KW-0446">Lipid-binding</keyword>
<dbReference type="PANTHER" id="PTHR30050">
    <property type="entry name" value="CHROMOSOMAL REPLICATION INITIATOR PROTEIN DNAA"/>
    <property type="match status" value="1"/>
</dbReference>
<dbReference type="GO" id="GO:0005737">
    <property type="term" value="C:cytoplasm"/>
    <property type="evidence" value="ECO:0007669"/>
    <property type="project" value="UniProtKB-SubCell"/>
</dbReference>
<gene>
    <name evidence="8 14" type="primary">dnaA</name>
    <name evidence="14" type="ORF">E6K72_05030</name>
</gene>
<dbReference type="SUPFAM" id="SSF48295">
    <property type="entry name" value="TrpR-like"/>
    <property type="match status" value="1"/>
</dbReference>
<feature type="domain" description="AAA+ ATPase" evidence="12">
    <location>
        <begin position="169"/>
        <end position="297"/>
    </location>
</feature>
<dbReference type="InterPro" id="IPR024633">
    <property type="entry name" value="DnaA_N_dom"/>
</dbReference>
<evidence type="ECO:0000313" key="14">
    <source>
        <dbReference type="EMBL" id="TMQ56499.1"/>
    </source>
</evidence>
<dbReference type="InterPro" id="IPR013317">
    <property type="entry name" value="DnaA_dom"/>
</dbReference>
<dbReference type="GO" id="GO:0006275">
    <property type="term" value="P:regulation of DNA replication"/>
    <property type="evidence" value="ECO:0007669"/>
    <property type="project" value="UniProtKB-UniRule"/>
</dbReference>
<dbReference type="EMBL" id="VBOS01000167">
    <property type="protein sequence ID" value="TMQ56499.1"/>
    <property type="molecule type" value="Genomic_DNA"/>
</dbReference>
<dbReference type="FunFam" id="3.40.50.300:FF:000668">
    <property type="entry name" value="Chromosomal replication initiator protein DnaA"/>
    <property type="match status" value="1"/>
</dbReference>
<sequence>MERSSRRPEPCGKVRDPFRQGSLKMAVRTEQSEEIGLLWGQVLESVRARIGSHQAFDTWFKPIVPRQLSPEVVELEVPNAFFIDWLHEHHLPLLHASLRAALGATPAVRFALRESQRPAPAPGPTARPGRSWLDSQLHPRLTFDTFVVGSGNRFTHAACRAVAEKPGYAYNPLFIFGGSGLGKTHLLHAVGHAVRLSRPDARVTYVPAERFTNEMIFAIQHTQTLAFRNRYRNVDVLLIDDIQFLAGKEGTQEEFFYTFNALRDAHKQVVVTADKPPKDIPMLEERLTSRFNQGLVTDIKQPDLETRIAILRARCTQEGGAVRLPDDVLLLMADRIRTNIRDLEGCLVRLLAVGSLTHQEISLELAEEVLRDYVNPEPEHMTPERILAAVAEKFGVKSEALCGQRRTRVVVLPRQVAMYLTRQLTELSLQEIGRMFGNRDHSTVLYACEKIATMIASDTEMADKINGLISTLASA</sequence>
<dbReference type="HAMAP" id="MF_00377">
    <property type="entry name" value="DnaA_bact"/>
    <property type="match status" value="1"/>
</dbReference>
<dbReference type="AlphaFoldDB" id="A0A538SYN1"/>
<dbReference type="InterPro" id="IPR020591">
    <property type="entry name" value="Chromosome_initiator_DnaA-like"/>
</dbReference>
<dbReference type="SMART" id="SM00760">
    <property type="entry name" value="Bac_DnaA_C"/>
    <property type="match status" value="1"/>
</dbReference>
<dbReference type="Pfam" id="PF11638">
    <property type="entry name" value="DnaA_N"/>
    <property type="match status" value="1"/>
</dbReference>
<feature type="binding site" evidence="8">
    <location>
        <position position="182"/>
    </location>
    <ligand>
        <name>ATP</name>
        <dbReference type="ChEBI" id="CHEBI:30616"/>
    </ligand>
</feature>
<dbReference type="Gene3D" id="3.40.50.300">
    <property type="entry name" value="P-loop containing nucleotide triphosphate hydrolases"/>
    <property type="match status" value="1"/>
</dbReference>
<protein>
    <recommendedName>
        <fullName evidence="8 9">Chromosomal replication initiator protein DnaA</fullName>
    </recommendedName>
</protein>
<dbReference type="PROSITE" id="PS01008">
    <property type="entry name" value="DNAA"/>
    <property type="match status" value="1"/>
</dbReference>
<proteinExistence type="inferred from homology"/>
<keyword evidence="3 8" id="KW-0235">DNA replication</keyword>
<evidence type="ECO:0000256" key="4">
    <source>
        <dbReference type="ARBA" id="ARBA00022741"/>
    </source>
</evidence>
<evidence type="ECO:0000256" key="7">
    <source>
        <dbReference type="ARBA" id="ARBA00023125"/>
    </source>
</evidence>
<comment type="similarity">
    <text evidence="1 8 11">Belongs to the DnaA family.</text>
</comment>
<comment type="caution">
    <text evidence="8">Lacks conserved residue(s) required for the propagation of feature annotation.</text>
</comment>
<dbReference type="GO" id="GO:0005524">
    <property type="term" value="F:ATP binding"/>
    <property type="evidence" value="ECO:0007669"/>
    <property type="project" value="UniProtKB-UniRule"/>
</dbReference>
<organism evidence="14 15">
    <name type="scientific">Eiseniibacteriota bacterium</name>
    <dbReference type="NCBI Taxonomy" id="2212470"/>
    <lineage>
        <taxon>Bacteria</taxon>
        <taxon>Candidatus Eiseniibacteriota</taxon>
    </lineage>
</organism>
<dbReference type="GO" id="GO:0005886">
    <property type="term" value="C:plasma membrane"/>
    <property type="evidence" value="ECO:0007669"/>
    <property type="project" value="TreeGrafter"/>
</dbReference>
<dbReference type="PRINTS" id="PR00051">
    <property type="entry name" value="DNAA"/>
</dbReference>
<comment type="subcellular location">
    <subcellularLocation>
        <location evidence="8">Cytoplasm</location>
    </subcellularLocation>
</comment>
<dbReference type="Gene3D" id="3.30.300.180">
    <property type="match status" value="1"/>
</dbReference>
<dbReference type="CDD" id="cd06571">
    <property type="entry name" value="Bac_DnaA_C"/>
    <property type="match status" value="1"/>
</dbReference>
<evidence type="ECO:0000256" key="6">
    <source>
        <dbReference type="ARBA" id="ARBA00023121"/>
    </source>
</evidence>
<keyword evidence="7 8" id="KW-0238">DNA-binding</keyword>
<keyword evidence="4 8" id="KW-0547">Nucleotide-binding</keyword>
<dbReference type="Gene3D" id="1.10.1750.10">
    <property type="match status" value="1"/>
</dbReference>
<accession>A0A538SYN1</accession>
<evidence type="ECO:0000259" key="13">
    <source>
        <dbReference type="SMART" id="SM00760"/>
    </source>
</evidence>
<evidence type="ECO:0000256" key="8">
    <source>
        <dbReference type="HAMAP-Rule" id="MF_00377"/>
    </source>
</evidence>
<dbReference type="InterPro" id="IPR027417">
    <property type="entry name" value="P-loop_NTPase"/>
</dbReference>
<dbReference type="GO" id="GO:0006270">
    <property type="term" value="P:DNA replication initiation"/>
    <property type="evidence" value="ECO:0007669"/>
    <property type="project" value="UniProtKB-UniRule"/>
</dbReference>
<dbReference type="NCBIfam" id="TIGR00362">
    <property type="entry name" value="DnaA"/>
    <property type="match status" value="1"/>
</dbReference>
<dbReference type="Gene3D" id="1.10.8.60">
    <property type="match status" value="1"/>
</dbReference>
<reference evidence="14 15" key="1">
    <citation type="journal article" date="2019" name="Nat. Microbiol.">
        <title>Mediterranean grassland soil C-N compound turnover is dependent on rainfall and depth, and is mediated by genomically divergent microorganisms.</title>
        <authorList>
            <person name="Diamond S."/>
            <person name="Andeer P.F."/>
            <person name="Li Z."/>
            <person name="Crits-Christoph A."/>
            <person name="Burstein D."/>
            <person name="Anantharaman K."/>
            <person name="Lane K.R."/>
            <person name="Thomas B.C."/>
            <person name="Pan C."/>
            <person name="Northen T.R."/>
            <person name="Banfield J.F."/>
        </authorList>
    </citation>
    <scope>NUCLEOTIDE SEQUENCE [LARGE SCALE GENOMIC DNA]</scope>
    <source>
        <strain evidence="14">WS_2</strain>
    </source>
</reference>
<feature type="binding site" evidence="8">
    <location>
        <position position="180"/>
    </location>
    <ligand>
        <name>ATP</name>
        <dbReference type="ChEBI" id="CHEBI:30616"/>
    </ligand>
</feature>
<dbReference type="GO" id="GO:0008289">
    <property type="term" value="F:lipid binding"/>
    <property type="evidence" value="ECO:0007669"/>
    <property type="project" value="UniProtKB-KW"/>
</dbReference>
<name>A0A538SYN1_UNCEI</name>
<evidence type="ECO:0000256" key="10">
    <source>
        <dbReference type="RuleBase" id="RU000577"/>
    </source>
</evidence>
<dbReference type="CDD" id="cd00009">
    <property type="entry name" value="AAA"/>
    <property type="match status" value="1"/>
</dbReference>
<evidence type="ECO:0000256" key="2">
    <source>
        <dbReference type="ARBA" id="ARBA00022490"/>
    </source>
</evidence>
<dbReference type="GO" id="GO:0003688">
    <property type="term" value="F:DNA replication origin binding"/>
    <property type="evidence" value="ECO:0007669"/>
    <property type="project" value="UniProtKB-UniRule"/>
</dbReference>
<evidence type="ECO:0000259" key="12">
    <source>
        <dbReference type="SMART" id="SM00382"/>
    </source>
</evidence>
<dbReference type="SUPFAM" id="SSF52540">
    <property type="entry name" value="P-loop containing nucleoside triphosphate hydrolases"/>
    <property type="match status" value="1"/>
</dbReference>